<accession>A0A087TLA9</accession>
<reference evidence="1 2" key="1">
    <citation type="submission" date="2013-11" db="EMBL/GenBank/DDBJ databases">
        <title>Genome sequencing of Stegodyphus mimosarum.</title>
        <authorList>
            <person name="Bechsgaard J."/>
        </authorList>
    </citation>
    <scope>NUCLEOTIDE SEQUENCE [LARGE SCALE GENOMIC DNA]</scope>
</reference>
<dbReference type="EMBL" id="KK115741">
    <property type="protein sequence ID" value="KFM65898.1"/>
    <property type="molecule type" value="Genomic_DNA"/>
</dbReference>
<sequence>MVIGKMPFVLPKGALDSEPPSRKKEFFIRRINKGLTQENWEQMELLSTECWHLLDSLLQPDQFKRLHAEEVLVHPWFTRNPYFNSRLSR</sequence>
<feature type="non-terminal residue" evidence="1">
    <location>
        <position position="89"/>
    </location>
</feature>
<dbReference type="OrthoDB" id="193931at2759"/>
<dbReference type="Gene3D" id="1.10.510.10">
    <property type="entry name" value="Transferase(Phosphotransferase) domain 1"/>
    <property type="match status" value="1"/>
</dbReference>
<dbReference type="InterPro" id="IPR011009">
    <property type="entry name" value="Kinase-like_dom_sf"/>
</dbReference>
<evidence type="ECO:0000313" key="2">
    <source>
        <dbReference type="Proteomes" id="UP000054359"/>
    </source>
</evidence>
<evidence type="ECO:0000313" key="1">
    <source>
        <dbReference type="EMBL" id="KFM65898.1"/>
    </source>
</evidence>
<dbReference type="SUPFAM" id="SSF56112">
    <property type="entry name" value="Protein kinase-like (PK-like)"/>
    <property type="match status" value="1"/>
</dbReference>
<keyword evidence="2" id="KW-1185">Reference proteome</keyword>
<gene>
    <name evidence="1" type="ORF">X975_20165</name>
</gene>
<organism evidence="1 2">
    <name type="scientific">Stegodyphus mimosarum</name>
    <name type="common">African social velvet spider</name>
    <dbReference type="NCBI Taxonomy" id="407821"/>
    <lineage>
        <taxon>Eukaryota</taxon>
        <taxon>Metazoa</taxon>
        <taxon>Ecdysozoa</taxon>
        <taxon>Arthropoda</taxon>
        <taxon>Chelicerata</taxon>
        <taxon>Arachnida</taxon>
        <taxon>Araneae</taxon>
        <taxon>Araneomorphae</taxon>
        <taxon>Entelegynae</taxon>
        <taxon>Eresoidea</taxon>
        <taxon>Eresidae</taxon>
        <taxon>Stegodyphus</taxon>
    </lineage>
</organism>
<dbReference type="AlphaFoldDB" id="A0A087TLA9"/>
<proteinExistence type="predicted"/>
<name>A0A087TLA9_STEMI</name>
<protein>
    <submittedName>
        <fullName evidence="1">Uncharacterized protein</fullName>
    </submittedName>
</protein>
<dbReference type="Proteomes" id="UP000054359">
    <property type="component" value="Unassembled WGS sequence"/>
</dbReference>